<dbReference type="AlphaFoldDB" id="A0A376DDQ4"/>
<sequence length="53" mass="5958">MKIKGWILLISIALAAGVFVYAVLFSADKVCEHQQLFSDFCRHVDISAPYITQ</sequence>
<reference evidence="1 2" key="1">
    <citation type="submission" date="2018-06" db="EMBL/GenBank/DDBJ databases">
        <authorList>
            <consortium name="Pathogen Informatics"/>
            <person name="Doyle S."/>
        </authorList>
    </citation>
    <scope>NUCLEOTIDE SEQUENCE [LARGE SCALE GENOMIC DNA]</scope>
    <source>
        <strain evidence="1 2">NCTC12121</strain>
    </source>
</reference>
<accession>A0A376DDQ4</accession>
<dbReference type="Proteomes" id="UP000255248">
    <property type="component" value="Unassembled WGS sequence"/>
</dbReference>
<gene>
    <name evidence="1" type="ORF">NCTC12121_01365</name>
</gene>
<evidence type="ECO:0000313" key="2">
    <source>
        <dbReference type="Proteomes" id="UP000255248"/>
    </source>
</evidence>
<dbReference type="RefSeq" id="WP_167352255.1">
    <property type="nucleotide sequence ID" value="NZ_CP016043.1"/>
</dbReference>
<name>A0A376DDQ4_9GAMM</name>
<organism evidence="1 2">
    <name type="scientific">Edwardsiella hoshinae</name>
    <dbReference type="NCBI Taxonomy" id="93378"/>
    <lineage>
        <taxon>Bacteria</taxon>
        <taxon>Pseudomonadati</taxon>
        <taxon>Pseudomonadota</taxon>
        <taxon>Gammaproteobacteria</taxon>
        <taxon>Enterobacterales</taxon>
        <taxon>Hafniaceae</taxon>
        <taxon>Edwardsiella</taxon>
    </lineage>
</organism>
<protein>
    <submittedName>
        <fullName evidence="1">Uncharacterized protein</fullName>
    </submittedName>
</protein>
<dbReference type="EMBL" id="UFXZ01000001">
    <property type="protein sequence ID" value="STC87099.1"/>
    <property type="molecule type" value="Genomic_DNA"/>
</dbReference>
<evidence type="ECO:0000313" key="1">
    <source>
        <dbReference type="EMBL" id="STC87099.1"/>
    </source>
</evidence>
<proteinExistence type="predicted"/>